<evidence type="ECO:0000256" key="3">
    <source>
        <dbReference type="ARBA" id="ARBA00048741"/>
    </source>
</evidence>
<comment type="caution">
    <text evidence="7">The sequence shown here is derived from an EMBL/GenBank/DDBJ whole genome shotgun (WGS) entry which is preliminary data.</text>
</comment>
<reference evidence="6" key="4">
    <citation type="submission" date="2024-05" db="EMBL/GenBank/DDBJ databases">
        <authorList>
            <person name="Sun Q."/>
            <person name="Zhou Y."/>
        </authorList>
    </citation>
    <scope>NUCLEOTIDE SEQUENCE</scope>
    <source>
        <strain evidence="6">CGMCC 1.18437</strain>
    </source>
</reference>
<keyword evidence="9" id="KW-1185">Reference proteome</keyword>
<dbReference type="RefSeq" id="WP_184110167.1">
    <property type="nucleotide sequence ID" value="NZ_BNAJ01000002.1"/>
</dbReference>
<accession>A0A7W8NPL8</accession>
<dbReference type="InterPro" id="IPR051786">
    <property type="entry name" value="ASN_synthetase/amidase"/>
</dbReference>
<evidence type="ECO:0000313" key="7">
    <source>
        <dbReference type="EMBL" id="MBB5375920.1"/>
    </source>
</evidence>
<evidence type="ECO:0000256" key="2">
    <source>
        <dbReference type="ARBA" id="ARBA00012737"/>
    </source>
</evidence>
<reference evidence="6" key="1">
    <citation type="journal article" date="2014" name="Int. J. Syst. Evol. Microbiol.">
        <title>Complete genome of a new Firmicutes species belonging to the dominant human colonic microbiota ('Ruminococcus bicirculans') reveals two chromosomes and a selective capacity to utilize plant glucans.</title>
        <authorList>
            <consortium name="NISC Comparative Sequencing Program"/>
            <person name="Wegmann U."/>
            <person name="Louis P."/>
            <person name="Goesmann A."/>
            <person name="Henrissat B."/>
            <person name="Duncan S.H."/>
            <person name="Flint H.J."/>
        </authorList>
    </citation>
    <scope>NUCLEOTIDE SEQUENCE</scope>
    <source>
        <strain evidence="6">CGMCC 1.18437</strain>
    </source>
</reference>
<comment type="pathway">
    <text evidence="1">Amino-acid biosynthesis; L-asparagine biosynthesis; L-asparagine from L-aspartate (L-Gln route): step 1/1.</text>
</comment>
<comment type="catalytic activity">
    <reaction evidence="3">
        <text>L-aspartate + L-glutamine + ATP + H2O = L-asparagine + L-glutamate + AMP + diphosphate + H(+)</text>
        <dbReference type="Rhea" id="RHEA:12228"/>
        <dbReference type="ChEBI" id="CHEBI:15377"/>
        <dbReference type="ChEBI" id="CHEBI:15378"/>
        <dbReference type="ChEBI" id="CHEBI:29985"/>
        <dbReference type="ChEBI" id="CHEBI:29991"/>
        <dbReference type="ChEBI" id="CHEBI:30616"/>
        <dbReference type="ChEBI" id="CHEBI:33019"/>
        <dbReference type="ChEBI" id="CHEBI:58048"/>
        <dbReference type="ChEBI" id="CHEBI:58359"/>
        <dbReference type="ChEBI" id="CHEBI:456215"/>
        <dbReference type="EC" id="6.3.5.4"/>
    </reaction>
</comment>
<reference evidence="9" key="2">
    <citation type="journal article" date="2019" name="Int. J. Syst. Evol. Microbiol.">
        <title>The Global Catalogue of Microorganisms (GCM) 10K type strain sequencing project: providing services to taxonomists for standard genome sequencing and annotation.</title>
        <authorList>
            <consortium name="The Broad Institute Genomics Platform"/>
            <consortium name="The Broad Institute Genome Sequencing Center for Infectious Disease"/>
            <person name="Wu L."/>
            <person name="Ma J."/>
        </authorList>
    </citation>
    <scope>NUCLEOTIDE SEQUENCE [LARGE SCALE GENOMIC DNA]</scope>
    <source>
        <strain evidence="9">CGMCC 1.18437</strain>
    </source>
</reference>
<dbReference type="SUPFAM" id="SSF52402">
    <property type="entry name" value="Adenine nucleotide alpha hydrolases-like"/>
    <property type="match status" value="1"/>
</dbReference>
<dbReference type="EMBL" id="BNAJ01000002">
    <property type="protein sequence ID" value="GHF36082.1"/>
    <property type="molecule type" value="Genomic_DNA"/>
</dbReference>
<dbReference type="GO" id="GO:0006529">
    <property type="term" value="P:asparagine biosynthetic process"/>
    <property type="evidence" value="ECO:0007669"/>
    <property type="project" value="InterPro"/>
</dbReference>
<dbReference type="SUPFAM" id="SSF56235">
    <property type="entry name" value="N-terminal nucleophile aminohydrolases (Ntn hydrolases)"/>
    <property type="match status" value="1"/>
</dbReference>
<dbReference type="PANTHER" id="PTHR43284:SF1">
    <property type="entry name" value="ASPARAGINE SYNTHETASE"/>
    <property type="match status" value="1"/>
</dbReference>
<dbReference type="GO" id="GO:0004066">
    <property type="term" value="F:asparagine synthase (glutamine-hydrolyzing) activity"/>
    <property type="evidence" value="ECO:0007669"/>
    <property type="project" value="UniProtKB-EC"/>
</dbReference>
<reference evidence="7 8" key="3">
    <citation type="submission" date="2020-08" db="EMBL/GenBank/DDBJ databases">
        <title>Genomic Encyclopedia of Type Strains, Phase IV (KMG-IV): sequencing the most valuable type-strain genomes for metagenomic binning, comparative biology and taxonomic classification.</title>
        <authorList>
            <person name="Goeker M."/>
        </authorList>
    </citation>
    <scope>NUCLEOTIDE SEQUENCE [LARGE SCALE GENOMIC DNA]</scope>
    <source>
        <strain evidence="7 8">DSM 27521</strain>
    </source>
</reference>
<evidence type="ECO:0000313" key="8">
    <source>
        <dbReference type="Proteomes" id="UP000539473"/>
    </source>
</evidence>
<dbReference type="InterPro" id="IPR014729">
    <property type="entry name" value="Rossmann-like_a/b/a_fold"/>
</dbReference>
<dbReference type="Proteomes" id="UP000619376">
    <property type="component" value="Unassembled WGS sequence"/>
</dbReference>
<keyword evidence="7" id="KW-0436">Ligase</keyword>
<dbReference type="PANTHER" id="PTHR43284">
    <property type="entry name" value="ASPARAGINE SYNTHETASE (GLUTAMINE-HYDROLYZING)"/>
    <property type="match status" value="1"/>
</dbReference>
<dbReference type="AlphaFoldDB" id="A0A7W8NPL8"/>
<dbReference type="EC" id="6.3.5.4" evidence="2"/>
<evidence type="ECO:0000313" key="6">
    <source>
        <dbReference type="EMBL" id="GHF36082.1"/>
    </source>
</evidence>
<dbReference type="InterPro" id="IPR001962">
    <property type="entry name" value="Asn_synthase"/>
</dbReference>
<protein>
    <recommendedName>
        <fullName evidence="2">asparagine synthase (glutamine-hydrolyzing)</fullName>
        <ecNumber evidence="2">6.3.5.4</ecNumber>
    </recommendedName>
</protein>
<evidence type="ECO:0000259" key="4">
    <source>
        <dbReference type="Pfam" id="PF00733"/>
    </source>
</evidence>
<name>A0A7W8NPL8_9DEIO</name>
<organism evidence="7 8">
    <name type="scientific">Deinococcus metalli</name>
    <dbReference type="NCBI Taxonomy" id="1141878"/>
    <lineage>
        <taxon>Bacteria</taxon>
        <taxon>Thermotogati</taxon>
        <taxon>Deinococcota</taxon>
        <taxon>Deinococci</taxon>
        <taxon>Deinococcales</taxon>
        <taxon>Deinococcaceae</taxon>
        <taxon>Deinococcus</taxon>
    </lineage>
</organism>
<evidence type="ECO:0000259" key="5">
    <source>
        <dbReference type="Pfam" id="PF13537"/>
    </source>
</evidence>
<dbReference type="Proteomes" id="UP000539473">
    <property type="component" value="Unassembled WGS sequence"/>
</dbReference>
<dbReference type="Pfam" id="PF00733">
    <property type="entry name" value="Asn_synthase"/>
    <property type="match status" value="1"/>
</dbReference>
<evidence type="ECO:0000313" key="9">
    <source>
        <dbReference type="Proteomes" id="UP000619376"/>
    </source>
</evidence>
<proteinExistence type="predicted"/>
<dbReference type="Gene3D" id="3.40.50.620">
    <property type="entry name" value="HUPs"/>
    <property type="match status" value="1"/>
</dbReference>
<dbReference type="Pfam" id="PF13537">
    <property type="entry name" value="GATase_7"/>
    <property type="match status" value="1"/>
</dbReference>
<dbReference type="InterPro" id="IPR029055">
    <property type="entry name" value="Ntn_hydrolases_N"/>
</dbReference>
<gene>
    <name evidence="6" type="ORF">GCM10017781_10830</name>
    <name evidence="7" type="ORF">HNQ07_001377</name>
</gene>
<dbReference type="EMBL" id="JACHFK010000002">
    <property type="protein sequence ID" value="MBB5375920.1"/>
    <property type="molecule type" value="Genomic_DNA"/>
</dbReference>
<dbReference type="Gene3D" id="3.60.20.10">
    <property type="entry name" value="Glutamine Phosphoribosylpyrophosphate, subunit 1, domain 1"/>
    <property type="match status" value="1"/>
</dbReference>
<dbReference type="InterPro" id="IPR017932">
    <property type="entry name" value="GATase_2_dom"/>
</dbReference>
<evidence type="ECO:0000256" key="1">
    <source>
        <dbReference type="ARBA" id="ARBA00005187"/>
    </source>
</evidence>
<feature type="domain" description="Asparagine synthetase" evidence="4">
    <location>
        <begin position="208"/>
        <end position="517"/>
    </location>
</feature>
<sequence>MTAPPLSPAHLTLALRPAQQGEGREEGAVVVGPWVAALETHDPRGRMVAVARRPGVVAALLGVLYDRTLDSALDLYRETGDAFAAQLEGSFVLLLLDGAAGRVLAVTDRVGTRTLYHLRDGDRVWLSTRPDLPAFTRRPLSMAGLASTLVNGGLPAGLTLYEGVRALVPTDVHDVRLEEIVSTPYWTLPFDPAPPGRPDVAYADDLIHLLRGAVSRRVRACRERPYLSLSGGYDSRGLLGLLSAEGASFRTFAYALPAVRRGSDAEVAGRLAAQYGVPHEALIAYRGDLPRTITRNARQGQGVVPYCEEIDALHDLAEHDPTDVFTGEEVFEVRPAPLRTVAEQLARVHINEFSRLGWLEPFLPPGVFDALRHAWQPEYDAARAQSERWAHGYHKEMQLVLHHHEACRLLRWREQFVAQHANLHVPYLDTPVLDFGGRLPLHLMADKTILKRALYRLDPGLFRAPLASVPGYGANWQAELLALNEDVWARLLAGPSRLDTVIGPDAIRHLARQLPPHDPDARTRAMTSVRKVLGTWRRTPTGRRVFGHPPLKPKVPGLAATILKLLTLRQVLGEPQR</sequence>
<feature type="domain" description="Glutamine amidotransferase type-2" evidence="5">
    <location>
        <begin position="73"/>
        <end position="129"/>
    </location>
</feature>